<gene>
    <name evidence="1" type="ORF">Patl1_26832</name>
</gene>
<evidence type="ECO:0000313" key="2">
    <source>
        <dbReference type="Proteomes" id="UP001164250"/>
    </source>
</evidence>
<name>A0ACC1B3K5_9ROSI</name>
<accession>A0ACC1B3K5</accession>
<dbReference type="Proteomes" id="UP001164250">
    <property type="component" value="Chromosome 7"/>
</dbReference>
<organism evidence="1 2">
    <name type="scientific">Pistacia atlantica</name>
    <dbReference type="NCBI Taxonomy" id="434234"/>
    <lineage>
        <taxon>Eukaryota</taxon>
        <taxon>Viridiplantae</taxon>
        <taxon>Streptophyta</taxon>
        <taxon>Embryophyta</taxon>
        <taxon>Tracheophyta</taxon>
        <taxon>Spermatophyta</taxon>
        <taxon>Magnoliopsida</taxon>
        <taxon>eudicotyledons</taxon>
        <taxon>Gunneridae</taxon>
        <taxon>Pentapetalae</taxon>
        <taxon>rosids</taxon>
        <taxon>malvids</taxon>
        <taxon>Sapindales</taxon>
        <taxon>Anacardiaceae</taxon>
        <taxon>Pistacia</taxon>
    </lineage>
</organism>
<dbReference type="EMBL" id="CM047903">
    <property type="protein sequence ID" value="KAJ0093505.1"/>
    <property type="molecule type" value="Genomic_DNA"/>
</dbReference>
<sequence length="179" mass="20903">MNSNCCIVYMCRNPLDQFISQWKFWVNGFPIEGKEPPSLHDTFEMVCEGIKSFGPIWEHVLGYWKASKEQPHKILFLKYEDLKEDINFYVKRLTSFLGYPFSEDEEKQGVMKEISKFCSFDNIKTFEVKNIKKDIFYRKGEVGDWKNCLTASMAKRLEKIIEEKLSGSGLNSSLSCCCK</sequence>
<reference evidence="2" key="1">
    <citation type="journal article" date="2023" name="G3 (Bethesda)">
        <title>Genome assembly and association tests identify interacting loci associated with vigor, precocity, and sex in interspecific pistachio rootstocks.</title>
        <authorList>
            <person name="Palmer W."/>
            <person name="Jacygrad E."/>
            <person name="Sagayaradj S."/>
            <person name="Cavanaugh K."/>
            <person name="Han R."/>
            <person name="Bertier L."/>
            <person name="Beede B."/>
            <person name="Kafkas S."/>
            <person name="Golino D."/>
            <person name="Preece J."/>
            <person name="Michelmore R."/>
        </authorList>
    </citation>
    <scope>NUCLEOTIDE SEQUENCE [LARGE SCALE GENOMIC DNA]</scope>
</reference>
<keyword evidence="2" id="KW-1185">Reference proteome</keyword>
<proteinExistence type="predicted"/>
<comment type="caution">
    <text evidence="1">The sequence shown here is derived from an EMBL/GenBank/DDBJ whole genome shotgun (WGS) entry which is preliminary data.</text>
</comment>
<evidence type="ECO:0000313" key="1">
    <source>
        <dbReference type="EMBL" id="KAJ0093505.1"/>
    </source>
</evidence>
<protein>
    <submittedName>
        <fullName evidence="1">Uncharacterized protein</fullName>
    </submittedName>
</protein>